<accession>A0AAV2E1X9</accession>
<keyword evidence="2" id="KW-1185">Reference proteome</keyword>
<evidence type="ECO:0000313" key="2">
    <source>
        <dbReference type="Proteomes" id="UP001497516"/>
    </source>
</evidence>
<gene>
    <name evidence="1" type="ORF">LTRI10_LOCUS21066</name>
</gene>
<organism evidence="1 2">
    <name type="scientific">Linum trigynum</name>
    <dbReference type="NCBI Taxonomy" id="586398"/>
    <lineage>
        <taxon>Eukaryota</taxon>
        <taxon>Viridiplantae</taxon>
        <taxon>Streptophyta</taxon>
        <taxon>Embryophyta</taxon>
        <taxon>Tracheophyta</taxon>
        <taxon>Spermatophyta</taxon>
        <taxon>Magnoliopsida</taxon>
        <taxon>eudicotyledons</taxon>
        <taxon>Gunneridae</taxon>
        <taxon>Pentapetalae</taxon>
        <taxon>rosids</taxon>
        <taxon>fabids</taxon>
        <taxon>Malpighiales</taxon>
        <taxon>Linaceae</taxon>
        <taxon>Linum</taxon>
    </lineage>
</organism>
<dbReference type="EMBL" id="OZ034816">
    <property type="protein sequence ID" value="CAL1379550.1"/>
    <property type="molecule type" value="Genomic_DNA"/>
</dbReference>
<evidence type="ECO:0000313" key="1">
    <source>
        <dbReference type="EMBL" id="CAL1379550.1"/>
    </source>
</evidence>
<name>A0AAV2E1X9_9ROSI</name>
<dbReference type="AlphaFoldDB" id="A0AAV2E1X9"/>
<dbReference type="Gene3D" id="3.40.50.300">
    <property type="entry name" value="P-loop containing nucleotide triphosphate hydrolases"/>
    <property type="match status" value="1"/>
</dbReference>
<proteinExistence type="predicted"/>
<dbReference type="Proteomes" id="UP001497516">
    <property type="component" value="Chromosome 3"/>
</dbReference>
<protein>
    <submittedName>
        <fullName evidence="1">Uncharacterized protein</fullName>
    </submittedName>
</protein>
<sequence length="115" mass="12850">MVQKLAWSDSRPTLQKVFTSRRSEAVLRTIHTGALIKKRQIEDYFIPIGLVENSGRCNKNESDEKVLPNRKLIDGSGSNVRGKLLIPNVIGVQWLIVELIKRSVIADIAKGGRSL</sequence>
<reference evidence="1 2" key="1">
    <citation type="submission" date="2024-04" db="EMBL/GenBank/DDBJ databases">
        <authorList>
            <person name="Fracassetti M."/>
        </authorList>
    </citation>
    <scope>NUCLEOTIDE SEQUENCE [LARGE SCALE GENOMIC DNA]</scope>
</reference>
<dbReference type="InterPro" id="IPR027417">
    <property type="entry name" value="P-loop_NTPase"/>
</dbReference>